<name>A0AAV9ZEA8_9AGAR</name>
<feature type="compositionally biased region" description="Basic and acidic residues" evidence="1">
    <location>
        <begin position="53"/>
        <end position="64"/>
    </location>
</feature>
<gene>
    <name evidence="2" type="ORF">R3P38DRAFT_2809147</name>
</gene>
<feature type="compositionally biased region" description="Basic and acidic residues" evidence="1">
    <location>
        <begin position="37"/>
        <end position="46"/>
    </location>
</feature>
<proteinExistence type="predicted"/>
<keyword evidence="3" id="KW-1185">Reference proteome</keyword>
<protein>
    <submittedName>
        <fullName evidence="2">Uncharacterized protein</fullName>
    </submittedName>
</protein>
<dbReference type="EMBL" id="JAWWNJ010000159">
    <property type="protein sequence ID" value="KAK6980511.1"/>
    <property type="molecule type" value="Genomic_DNA"/>
</dbReference>
<evidence type="ECO:0000256" key="1">
    <source>
        <dbReference type="SAM" id="MobiDB-lite"/>
    </source>
</evidence>
<evidence type="ECO:0000313" key="2">
    <source>
        <dbReference type="EMBL" id="KAK6980511.1"/>
    </source>
</evidence>
<feature type="region of interest" description="Disordered" evidence="1">
    <location>
        <begin position="16"/>
        <end position="76"/>
    </location>
</feature>
<organism evidence="2 3">
    <name type="scientific">Favolaschia claudopus</name>
    <dbReference type="NCBI Taxonomy" id="2862362"/>
    <lineage>
        <taxon>Eukaryota</taxon>
        <taxon>Fungi</taxon>
        <taxon>Dikarya</taxon>
        <taxon>Basidiomycota</taxon>
        <taxon>Agaricomycotina</taxon>
        <taxon>Agaricomycetes</taxon>
        <taxon>Agaricomycetidae</taxon>
        <taxon>Agaricales</taxon>
        <taxon>Marasmiineae</taxon>
        <taxon>Mycenaceae</taxon>
        <taxon>Favolaschia</taxon>
    </lineage>
</organism>
<sequence length="172" mass="19590">MPSDGLGINLRVERARWPQGRDEGKPTEWVARPLFHPVEESEEHRAGMSSVNPRKDVKSPERPRRPSPGTTSAVNRDFAFPDRFYEKMHSYALGESTKRGRQGHEAPRRWVRAIMRFRFDGRVSTLWDYLNDLRTGDANGSAKRLISADKLDELAVMMPQTMLPIDGVASSK</sequence>
<reference evidence="2 3" key="1">
    <citation type="journal article" date="2024" name="J Genomics">
        <title>Draft genome sequencing and assembly of Favolaschia claudopus CIRM-BRFM 2984 isolated from oak limbs.</title>
        <authorList>
            <person name="Navarro D."/>
            <person name="Drula E."/>
            <person name="Chaduli D."/>
            <person name="Cazenave R."/>
            <person name="Ahrendt S."/>
            <person name="Wang J."/>
            <person name="Lipzen A."/>
            <person name="Daum C."/>
            <person name="Barry K."/>
            <person name="Grigoriev I.V."/>
            <person name="Favel A."/>
            <person name="Rosso M.N."/>
            <person name="Martin F."/>
        </authorList>
    </citation>
    <scope>NUCLEOTIDE SEQUENCE [LARGE SCALE GENOMIC DNA]</scope>
    <source>
        <strain evidence="2 3">CIRM-BRFM 2984</strain>
    </source>
</reference>
<feature type="compositionally biased region" description="Basic and acidic residues" evidence="1">
    <location>
        <begin position="16"/>
        <end position="26"/>
    </location>
</feature>
<comment type="caution">
    <text evidence="2">The sequence shown here is derived from an EMBL/GenBank/DDBJ whole genome shotgun (WGS) entry which is preliminary data.</text>
</comment>
<evidence type="ECO:0000313" key="3">
    <source>
        <dbReference type="Proteomes" id="UP001362999"/>
    </source>
</evidence>
<dbReference type="AlphaFoldDB" id="A0AAV9ZEA8"/>
<dbReference type="Proteomes" id="UP001362999">
    <property type="component" value="Unassembled WGS sequence"/>
</dbReference>
<accession>A0AAV9ZEA8</accession>